<dbReference type="InterPro" id="IPR050194">
    <property type="entry name" value="Glycosyltransferase_grp1"/>
</dbReference>
<sequence length="387" mass="43192">MNHEQTPRVLVFSTAYLPLLGGAELAIAHIVKRIPNMRFLIVTGRFSRKNLRYEKVENVEIYRIGIGSKFDKFLLPLWGTVLTFFLVRKYKPAVFWCVMATFASGIAYIINIIRPARARIPIVLTLQEGDSEKHIGRGRMGLIGLSWRLALPRTSALTAISKYLCERARYYGYTGRCEVVPNGVDEAYVSASFKRPPKETLKEDLGIPADAPVILSVSRLVEKNGIDDLLRAFALLAGNTHLVLVGDGPDRKKLVRLAHELGIDIRVHFCGSVNHDGLLRYYRMSDVFCRPSRSEGLGIAFLEAMGAGVPVVATAVGGIRDFLIDGETGVIVRARDPEDIARGIRRVLEDENMSVRIIEQARALVIKKYLWVDIAKKMESVLLDACV</sequence>
<evidence type="ECO:0000259" key="2">
    <source>
        <dbReference type="Pfam" id="PF00534"/>
    </source>
</evidence>
<gene>
    <name evidence="4" type="ORF">A3G60_01220</name>
</gene>
<evidence type="ECO:0000259" key="3">
    <source>
        <dbReference type="Pfam" id="PF13439"/>
    </source>
</evidence>
<evidence type="ECO:0000256" key="1">
    <source>
        <dbReference type="SAM" id="Phobius"/>
    </source>
</evidence>
<organism evidence="4 5">
    <name type="scientific">Candidatus Ryanbacteria bacterium RIFCSPLOWO2_12_FULL_47_9c</name>
    <dbReference type="NCBI Taxonomy" id="1802131"/>
    <lineage>
        <taxon>Bacteria</taxon>
        <taxon>Candidatus Ryaniibacteriota</taxon>
    </lineage>
</organism>
<proteinExistence type="predicted"/>
<keyword evidence="1" id="KW-1133">Transmembrane helix</keyword>
<dbReference type="InterPro" id="IPR028098">
    <property type="entry name" value="Glyco_trans_4-like_N"/>
</dbReference>
<evidence type="ECO:0008006" key="6">
    <source>
        <dbReference type="Google" id="ProtNLM"/>
    </source>
</evidence>
<dbReference type="PANTHER" id="PTHR45947">
    <property type="entry name" value="SULFOQUINOVOSYL TRANSFERASE SQD2"/>
    <property type="match status" value="1"/>
</dbReference>
<evidence type="ECO:0000313" key="5">
    <source>
        <dbReference type="Proteomes" id="UP000178996"/>
    </source>
</evidence>
<dbReference type="GO" id="GO:0016757">
    <property type="term" value="F:glycosyltransferase activity"/>
    <property type="evidence" value="ECO:0007669"/>
    <property type="project" value="InterPro"/>
</dbReference>
<name>A0A1G2H1E2_9BACT</name>
<keyword evidence="1" id="KW-0472">Membrane</keyword>
<dbReference type="InterPro" id="IPR001296">
    <property type="entry name" value="Glyco_trans_1"/>
</dbReference>
<feature type="domain" description="Glycosyltransferase subfamily 4-like N-terminal" evidence="3">
    <location>
        <begin position="21"/>
        <end position="186"/>
    </location>
</feature>
<dbReference type="Pfam" id="PF00534">
    <property type="entry name" value="Glycos_transf_1"/>
    <property type="match status" value="1"/>
</dbReference>
<protein>
    <recommendedName>
        <fullName evidence="6">Glycosyl transferase family 1 domain-containing protein</fullName>
    </recommendedName>
</protein>
<comment type="caution">
    <text evidence="4">The sequence shown here is derived from an EMBL/GenBank/DDBJ whole genome shotgun (WGS) entry which is preliminary data.</text>
</comment>
<evidence type="ECO:0000313" key="4">
    <source>
        <dbReference type="EMBL" id="OGZ56273.1"/>
    </source>
</evidence>
<feature type="transmembrane region" description="Helical" evidence="1">
    <location>
        <begin position="93"/>
        <end position="113"/>
    </location>
</feature>
<feature type="domain" description="Glycosyl transferase family 1" evidence="2">
    <location>
        <begin position="198"/>
        <end position="362"/>
    </location>
</feature>
<feature type="transmembrane region" description="Helical" evidence="1">
    <location>
        <begin position="12"/>
        <end position="31"/>
    </location>
</feature>
<dbReference type="EMBL" id="MHOB01000055">
    <property type="protein sequence ID" value="OGZ56273.1"/>
    <property type="molecule type" value="Genomic_DNA"/>
</dbReference>
<dbReference type="Pfam" id="PF13439">
    <property type="entry name" value="Glyco_transf_4"/>
    <property type="match status" value="1"/>
</dbReference>
<dbReference type="AlphaFoldDB" id="A0A1G2H1E2"/>
<dbReference type="Gene3D" id="3.40.50.2000">
    <property type="entry name" value="Glycogen Phosphorylase B"/>
    <property type="match status" value="2"/>
</dbReference>
<dbReference type="PANTHER" id="PTHR45947:SF3">
    <property type="entry name" value="SULFOQUINOVOSYL TRANSFERASE SQD2"/>
    <property type="match status" value="1"/>
</dbReference>
<dbReference type="SUPFAM" id="SSF53756">
    <property type="entry name" value="UDP-Glycosyltransferase/glycogen phosphorylase"/>
    <property type="match status" value="1"/>
</dbReference>
<reference evidence="4 5" key="1">
    <citation type="journal article" date="2016" name="Nat. Commun.">
        <title>Thousands of microbial genomes shed light on interconnected biogeochemical processes in an aquifer system.</title>
        <authorList>
            <person name="Anantharaman K."/>
            <person name="Brown C.T."/>
            <person name="Hug L.A."/>
            <person name="Sharon I."/>
            <person name="Castelle C.J."/>
            <person name="Probst A.J."/>
            <person name="Thomas B.C."/>
            <person name="Singh A."/>
            <person name="Wilkins M.J."/>
            <person name="Karaoz U."/>
            <person name="Brodie E.L."/>
            <person name="Williams K.H."/>
            <person name="Hubbard S.S."/>
            <person name="Banfield J.F."/>
        </authorList>
    </citation>
    <scope>NUCLEOTIDE SEQUENCE [LARGE SCALE GENOMIC DNA]</scope>
</reference>
<dbReference type="Proteomes" id="UP000178996">
    <property type="component" value="Unassembled WGS sequence"/>
</dbReference>
<feature type="transmembrane region" description="Helical" evidence="1">
    <location>
        <begin position="70"/>
        <end position="87"/>
    </location>
</feature>
<accession>A0A1G2H1E2</accession>
<keyword evidence="1" id="KW-0812">Transmembrane</keyword>